<dbReference type="GO" id="GO:0030130">
    <property type="term" value="C:clathrin coat of trans-Golgi network vesicle"/>
    <property type="evidence" value="ECO:0007669"/>
    <property type="project" value="InterPro"/>
</dbReference>
<evidence type="ECO:0000256" key="1">
    <source>
        <dbReference type="PROSITE-ProRule" id="PRU01006"/>
    </source>
</evidence>
<evidence type="ECO:0008006" key="4">
    <source>
        <dbReference type="Google" id="ProtNLM"/>
    </source>
</evidence>
<dbReference type="InterPro" id="IPR016025">
    <property type="entry name" value="Clathrin_H-chain_N"/>
</dbReference>
<gene>
    <name evidence="2" type="ORF">RFI_32304</name>
</gene>
<proteinExistence type="predicted"/>
<dbReference type="SUPFAM" id="SSF50989">
    <property type="entry name" value="Clathrin heavy-chain terminal domain"/>
    <property type="match status" value="1"/>
</dbReference>
<evidence type="ECO:0000313" key="2">
    <source>
        <dbReference type="EMBL" id="ETO05096.1"/>
    </source>
</evidence>
<dbReference type="EMBL" id="ASPP01028549">
    <property type="protein sequence ID" value="ETO05096.1"/>
    <property type="molecule type" value="Genomic_DNA"/>
</dbReference>
<dbReference type="OrthoDB" id="2113814at2759"/>
<feature type="repeat" description="CHCR" evidence="1">
    <location>
        <begin position="451"/>
        <end position="606"/>
    </location>
</feature>
<dbReference type="Pfam" id="PF00637">
    <property type="entry name" value="Clathrin"/>
    <property type="match status" value="1"/>
</dbReference>
<dbReference type="GO" id="GO:0030132">
    <property type="term" value="C:clathrin coat of coated pit"/>
    <property type="evidence" value="ECO:0007669"/>
    <property type="project" value="InterPro"/>
</dbReference>
<dbReference type="GO" id="GO:0071439">
    <property type="term" value="C:clathrin complex"/>
    <property type="evidence" value="ECO:0007669"/>
    <property type="project" value="TreeGrafter"/>
</dbReference>
<organism evidence="2 3">
    <name type="scientific">Reticulomyxa filosa</name>
    <dbReference type="NCBI Taxonomy" id="46433"/>
    <lineage>
        <taxon>Eukaryota</taxon>
        <taxon>Sar</taxon>
        <taxon>Rhizaria</taxon>
        <taxon>Retaria</taxon>
        <taxon>Foraminifera</taxon>
        <taxon>Monothalamids</taxon>
        <taxon>Reticulomyxidae</taxon>
        <taxon>Reticulomyxa</taxon>
    </lineage>
</organism>
<dbReference type="Pfam" id="PF13838">
    <property type="entry name" value="Clathrin_H_link"/>
    <property type="match status" value="1"/>
</dbReference>
<dbReference type="InterPro" id="IPR055358">
    <property type="entry name" value="CHCR"/>
</dbReference>
<dbReference type="OMA" id="LFEDFEW"/>
<keyword evidence="3" id="KW-1185">Reference proteome</keyword>
<dbReference type="PANTHER" id="PTHR10292">
    <property type="entry name" value="CLATHRIN HEAVY CHAIN RELATED"/>
    <property type="match status" value="1"/>
</dbReference>
<dbReference type="GO" id="GO:0032051">
    <property type="term" value="F:clathrin light chain binding"/>
    <property type="evidence" value="ECO:0007669"/>
    <property type="project" value="TreeGrafter"/>
</dbReference>
<dbReference type="GO" id="GO:0005198">
    <property type="term" value="F:structural molecule activity"/>
    <property type="evidence" value="ECO:0007669"/>
    <property type="project" value="InterPro"/>
</dbReference>
<reference evidence="2 3" key="1">
    <citation type="journal article" date="2013" name="Curr. Biol.">
        <title>The Genome of the Foraminiferan Reticulomyxa filosa.</title>
        <authorList>
            <person name="Glockner G."/>
            <person name="Hulsmann N."/>
            <person name="Schleicher M."/>
            <person name="Noegel A.A."/>
            <person name="Eichinger L."/>
            <person name="Gallinger C."/>
            <person name="Pawlowski J."/>
            <person name="Sierra R."/>
            <person name="Euteneuer U."/>
            <person name="Pillet L."/>
            <person name="Moustafa A."/>
            <person name="Platzer M."/>
            <person name="Groth M."/>
            <person name="Szafranski K."/>
            <person name="Schliwa M."/>
        </authorList>
    </citation>
    <scope>NUCLEOTIDE SEQUENCE [LARGE SCALE GENOMIC DNA]</scope>
</reference>
<dbReference type="InterPro" id="IPR000547">
    <property type="entry name" value="Clathrin_H-chain/VPS_repeat"/>
</dbReference>
<dbReference type="GO" id="GO:0006886">
    <property type="term" value="P:intracellular protein transport"/>
    <property type="evidence" value="ECO:0007669"/>
    <property type="project" value="UniProtKB-UniRule"/>
</dbReference>
<dbReference type="PROSITE" id="PS50236">
    <property type="entry name" value="CHCR"/>
    <property type="match status" value="1"/>
</dbReference>
<dbReference type="Proteomes" id="UP000023152">
    <property type="component" value="Unassembled WGS sequence"/>
</dbReference>
<name>X6LUN3_RETFI</name>
<dbReference type="Gene3D" id="2.130.10.110">
    <property type="entry name" value="Clathrin heavy-chain terminal domain"/>
    <property type="match status" value="1"/>
</dbReference>
<accession>X6LUN3</accession>
<dbReference type="SUPFAM" id="SSF48371">
    <property type="entry name" value="ARM repeat"/>
    <property type="match status" value="2"/>
</dbReference>
<protein>
    <recommendedName>
        <fullName evidence="4">Clathrin heavy chain</fullName>
    </recommendedName>
</protein>
<sequence>MKTTETSESVLYWKWLDGRTIAFVTGTAAYHWSVEGDATPEKKFEIEAETRQVQIINYDSSKDGNWLFLQGIAKNAETQKIEGVLQLYSVQHKRYQPKMNAHGGCFAEVTLSGRESPSTLFCFTRSDGNSTKLFIVEVGGGNPPHKIQAEVPFQNSNDFIVSMVPSAKYRCLYAFTQSGFLFLFDISTGKCLFNRQVSKVKFFCLQNAEKKNKCGFVTTMFLSVADEETGGVLTVDRGGQVALFNVDEKNFVSYITNVLGDSDLGEKFAELGLGGVDVLQQKFETLLRQGNYAGAAEFAAKCPALRNEQTIAAFKKIQPQPNQPPPDLQYYQLLLKQGPLNKLESVELCRRILQFKPDAGKQRIEQFLKENKLEKSEELGDVLAPFDVKLAASIYYGAKIPQKTILCFIQLGQASRVVEYCKQENYTPKWPELLAHVQQMRRDDVKEFAQSLVDQNFLSAADVMTVLLGSGRNDVEKTTEFLLDYLRNRGDREEDAELQTKLLEINLRAAPQVAKAILESEDYKFTHYDKTYIARLCESARLFDCALELYENLDDIKRVLQMGLGSNAFKPDFLLKFFGDLTPEDALSCLKDLLKYSNTGTNLQLVVEVAKRYSEQLTVEKLIQLFEDFEWFVLTLYLFSFFGRYF</sequence>
<dbReference type="InterPro" id="IPR011990">
    <property type="entry name" value="TPR-like_helical_dom_sf"/>
</dbReference>
<dbReference type="PANTHER" id="PTHR10292:SF1">
    <property type="entry name" value="CLATHRIN HEAVY CHAIN"/>
    <property type="match status" value="1"/>
</dbReference>
<dbReference type="SMART" id="SM00299">
    <property type="entry name" value="CLH"/>
    <property type="match status" value="1"/>
</dbReference>
<dbReference type="InterPro" id="IPR016024">
    <property type="entry name" value="ARM-type_fold"/>
</dbReference>
<comment type="caution">
    <text evidence="2">The sequence shown here is derived from an EMBL/GenBank/DDBJ whole genome shotgun (WGS) entry which is preliminary data.</text>
</comment>
<dbReference type="Gene3D" id="1.25.40.10">
    <property type="entry name" value="Tetratricopeptide repeat domain"/>
    <property type="match status" value="1"/>
</dbReference>
<evidence type="ECO:0000313" key="3">
    <source>
        <dbReference type="Proteomes" id="UP000023152"/>
    </source>
</evidence>
<dbReference type="GO" id="GO:0006898">
    <property type="term" value="P:receptor-mediated endocytosis"/>
    <property type="evidence" value="ECO:0007669"/>
    <property type="project" value="TreeGrafter"/>
</dbReference>
<dbReference type="AlphaFoldDB" id="X6LUN3"/>